<evidence type="ECO:0000313" key="3">
    <source>
        <dbReference type="Proteomes" id="UP000887159"/>
    </source>
</evidence>
<comment type="caution">
    <text evidence="2">The sequence shown here is derived from an EMBL/GenBank/DDBJ whole genome shotgun (WGS) entry which is preliminary data.</text>
</comment>
<accession>A0A8X6W2Y9</accession>
<dbReference type="Proteomes" id="UP000887159">
    <property type="component" value="Unassembled WGS sequence"/>
</dbReference>
<evidence type="ECO:0000313" key="2">
    <source>
        <dbReference type="EMBL" id="GFY27320.1"/>
    </source>
</evidence>
<protein>
    <submittedName>
        <fullName evidence="2">Uncharacterized protein</fullName>
    </submittedName>
</protein>
<feature type="region of interest" description="Disordered" evidence="1">
    <location>
        <begin position="1"/>
        <end position="21"/>
    </location>
</feature>
<organism evidence="2 3">
    <name type="scientific">Trichonephila clavipes</name>
    <name type="common">Golden silk orbweaver</name>
    <name type="synonym">Nephila clavipes</name>
    <dbReference type="NCBI Taxonomy" id="2585209"/>
    <lineage>
        <taxon>Eukaryota</taxon>
        <taxon>Metazoa</taxon>
        <taxon>Ecdysozoa</taxon>
        <taxon>Arthropoda</taxon>
        <taxon>Chelicerata</taxon>
        <taxon>Arachnida</taxon>
        <taxon>Araneae</taxon>
        <taxon>Araneomorphae</taxon>
        <taxon>Entelegynae</taxon>
        <taxon>Araneoidea</taxon>
        <taxon>Nephilidae</taxon>
        <taxon>Trichonephila</taxon>
    </lineage>
</organism>
<reference evidence="2" key="1">
    <citation type="submission" date="2020-08" db="EMBL/GenBank/DDBJ databases">
        <title>Multicomponent nature underlies the extraordinary mechanical properties of spider dragline silk.</title>
        <authorList>
            <person name="Kono N."/>
            <person name="Nakamura H."/>
            <person name="Mori M."/>
            <person name="Yoshida Y."/>
            <person name="Ohtoshi R."/>
            <person name="Malay A.D."/>
            <person name="Moran D.A.P."/>
            <person name="Tomita M."/>
            <person name="Numata K."/>
            <person name="Arakawa K."/>
        </authorList>
    </citation>
    <scope>NUCLEOTIDE SEQUENCE</scope>
</reference>
<dbReference type="EMBL" id="BMAU01021379">
    <property type="protein sequence ID" value="GFY27320.1"/>
    <property type="molecule type" value="Genomic_DNA"/>
</dbReference>
<name>A0A8X6W2Y9_TRICX</name>
<feature type="compositionally biased region" description="Polar residues" evidence="1">
    <location>
        <begin position="1"/>
        <end position="12"/>
    </location>
</feature>
<sequence>MSLNQSSPLQKSHQIHDSVQGRPLSASNGIPFAFKKFGHPAEGGRAVPGNKGPSCHPVSPPACLTPSLWNSSESPSKLTSFFFFFSPSCYFQRESGLSIRQSGWSASPKVETSHEYYCGISLGIGPSSATSVTLVR</sequence>
<keyword evidence="3" id="KW-1185">Reference proteome</keyword>
<gene>
    <name evidence="2" type="ORF">TNCV_2069401</name>
</gene>
<proteinExistence type="predicted"/>
<dbReference type="AlphaFoldDB" id="A0A8X6W2Y9"/>
<evidence type="ECO:0000256" key="1">
    <source>
        <dbReference type="SAM" id="MobiDB-lite"/>
    </source>
</evidence>